<evidence type="ECO:0000313" key="8">
    <source>
        <dbReference type="EMBL" id="TKX26160.1"/>
    </source>
</evidence>
<accession>A0A4U7B9C4</accession>
<comment type="subcellular location">
    <subcellularLocation>
        <location evidence="2">Secreted</location>
    </subcellularLocation>
</comment>
<evidence type="ECO:0000313" key="9">
    <source>
        <dbReference type="Proteomes" id="UP000308133"/>
    </source>
</evidence>
<dbReference type="EMBL" id="PTQR01000014">
    <property type="protein sequence ID" value="TKX26160.1"/>
    <property type="molecule type" value="Genomic_DNA"/>
</dbReference>
<proteinExistence type="predicted"/>
<name>A0A4U7B9C4_9PEZI</name>
<sequence>MSLLTYAALLGAVASTAYGHGMVQWVKTGSSEKTLSFDLQLTYNMEQQASKLATLPGWTEWSQDNGFITPEGSPSGGKYAGQVDTKHLICGSGATPGATDFPVAAGDNLDFIWSTWPDSHIGPTITYLAKCPGTTCAGVDKTTLKFFKIQEAGLLATSPKKIWGSSLVNSTNSFTGSATIPRELPDGAYVARHEIIALHSATTVGGAQLYPNCVNLKVSGGSGTMSTDGVSAETMYTPTDPGLLVPNIYGDLTSYTIPGPPLRSGSGGSSPAPAPSSSAAPAPSSSAAASSSAAPSGYPAPSSSAAPAPSSAGSAPVVTYTAPAATTVVAVTTTAAAGTTVQTSYAPAPTGSSGSGSTKPIPEGVTLDDLLAWLKIILNRTSPAKRSEFFGKMLM</sequence>
<gene>
    <name evidence="8" type="ORF">C1H76_1513</name>
</gene>
<feature type="compositionally biased region" description="Low complexity" evidence="5">
    <location>
        <begin position="269"/>
        <end position="316"/>
    </location>
</feature>
<comment type="cofactor">
    <cofactor evidence="1">
        <name>Cu(2+)</name>
        <dbReference type="ChEBI" id="CHEBI:29036"/>
    </cofactor>
</comment>
<evidence type="ECO:0000256" key="4">
    <source>
        <dbReference type="ARBA" id="ARBA00023157"/>
    </source>
</evidence>
<evidence type="ECO:0000256" key="5">
    <source>
        <dbReference type="SAM" id="MobiDB-lite"/>
    </source>
</evidence>
<dbReference type="GO" id="GO:0005576">
    <property type="term" value="C:extracellular region"/>
    <property type="evidence" value="ECO:0007669"/>
    <property type="project" value="UniProtKB-SubCell"/>
</dbReference>
<organism evidence="8 9">
    <name type="scientific">Elsinoe australis</name>
    <dbReference type="NCBI Taxonomy" id="40998"/>
    <lineage>
        <taxon>Eukaryota</taxon>
        <taxon>Fungi</taxon>
        <taxon>Dikarya</taxon>
        <taxon>Ascomycota</taxon>
        <taxon>Pezizomycotina</taxon>
        <taxon>Dothideomycetes</taxon>
        <taxon>Dothideomycetidae</taxon>
        <taxon>Myriangiales</taxon>
        <taxon>Elsinoaceae</taxon>
        <taxon>Elsinoe</taxon>
    </lineage>
</organism>
<comment type="caution">
    <text evidence="8">The sequence shown here is derived from an EMBL/GenBank/DDBJ whole genome shotgun (WGS) entry which is preliminary data.</text>
</comment>
<evidence type="ECO:0000256" key="3">
    <source>
        <dbReference type="ARBA" id="ARBA00022525"/>
    </source>
</evidence>
<feature type="region of interest" description="Disordered" evidence="5">
    <location>
        <begin position="259"/>
        <end position="316"/>
    </location>
</feature>
<evidence type="ECO:0000256" key="1">
    <source>
        <dbReference type="ARBA" id="ARBA00001973"/>
    </source>
</evidence>
<evidence type="ECO:0000259" key="7">
    <source>
        <dbReference type="Pfam" id="PF03443"/>
    </source>
</evidence>
<keyword evidence="3" id="KW-0964">Secreted</keyword>
<dbReference type="Pfam" id="PF03443">
    <property type="entry name" value="AA9"/>
    <property type="match status" value="1"/>
</dbReference>
<dbReference type="PANTHER" id="PTHR33353">
    <property type="entry name" value="PUTATIVE (AFU_ORTHOLOGUE AFUA_1G12560)-RELATED"/>
    <property type="match status" value="1"/>
</dbReference>
<dbReference type="InterPro" id="IPR005103">
    <property type="entry name" value="AA9_LPMO"/>
</dbReference>
<dbReference type="CDD" id="cd21175">
    <property type="entry name" value="LPMO_AA9"/>
    <property type="match status" value="1"/>
</dbReference>
<feature type="chain" id="PRO_5020911081" description="Auxiliary Activity family 9 catalytic domain-containing protein" evidence="6">
    <location>
        <begin position="20"/>
        <end position="395"/>
    </location>
</feature>
<keyword evidence="4" id="KW-1015">Disulfide bond</keyword>
<dbReference type="PANTHER" id="PTHR33353:SF34">
    <property type="entry name" value="ENDO-BETA-1,4-GLUCANASE D"/>
    <property type="match status" value="1"/>
</dbReference>
<dbReference type="Gene3D" id="2.70.50.70">
    <property type="match status" value="1"/>
</dbReference>
<protein>
    <recommendedName>
        <fullName evidence="7">Auxiliary Activity family 9 catalytic domain-containing protein</fullName>
    </recommendedName>
</protein>
<feature type="signal peptide" evidence="6">
    <location>
        <begin position="1"/>
        <end position="19"/>
    </location>
</feature>
<evidence type="ECO:0000256" key="2">
    <source>
        <dbReference type="ARBA" id="ARBA00004613"/>
    </source>
</evidence>
<evidence type="ECO:0000256" key="6">
    <source>
        <dbReference type="SAM" id="SignalP"/>
    </source>
</evidence>
<keyword evidence="6" id="KW-0732">Signal</keyword>
<dbReference type="AlphaFoldDB" id="A0A4U7B9C4"/>
<dbReference type="Proteomes" id="UP000308133">
    <property type="component" value="Unassembled WGS sequence"/>
</dbReference>
<reference evidence="8 9" key="1">
    <citation type="submission" date="2018-02" db="EMBL/GenBank/DDBJ databases">
        <title>Draft genome sequences of Elsinoe sp., causing black scab on jojoba.</title>
        <authorList>
            <person name="Stodart B."/>
            <person name="Jeffress S."/>
            <person name="Ash G."/>
            <person name="Arun Chinnappa K."/>
        </authorList>
    </citation>
    <scope>NUCLEOTIDE SEQUENCE [LARGE SCALE GENOMIC DNA]</scope>
    <source>
        <strain evidence="8 9">Hillstone_2</strain>
    </source>
</reference>
<feature type="domain" description="Auxiliary Activity family 9 catalytic" evidence="7">
    <location>
        <begin position="46"/>
        <end position="252"/>
    </location>
</feature>
<dbReference type="InterPro" id="IPR049892">
    <property type="entry name" value="AA9"/>
</dbReference>